<organism evidence="3 4">
    <name type="scientific">Nibrella saemangeumensis</name>
    <dbReference type="NCBI Taxonomy" id="1084526"/>
    <lineage>
        <taxon>Bacteria</taxon>
        <taxon>Pseudomonadati</taxon>
        <taxon>Bacteroidota</taxon>
        <taxon>Cytophagia</taxon>
        <taxon>Cytophagales</taxon>
        <taxon>Spirosomataceae</taxon>
        <taxon>Nibrella</taxon>
    </lineage>
</organism>
<dbReference type="InterPro" id="IPR032812">
    <property type="entry name" value="SbsA_Ig"/>
</dbReference>
<evidence type="ECO:0000313" key="3">
    <source>
        <dbReference type="EMBL" id="GAA4456599.1"/>
    </source>
</evidence>
<comment type="caution">
    <text evidence="3">The sequence shown here is derived from an EMBL/GenBank/DDBJ whole genome shotgun (WGS) entry which is preliminary data.</text>
</comment>
<gene>
    <name evidence="3" type="ORF">GCM10023189_26110</name>
</gene>
<reference evidence="4" key="1">
    <citation type="journal article" date="2019" name="Int. J. Syst. Evol. Microbiol.">
        <title>The Global Catalogue of Microorganisms (GCM) 10K type strain sequencing project: providing services to taxonomists for standard genome sequencing and annotation.</title>
        <authorList>
            <consortium name="The Broad Institute Genomics Platform"/>
            <consortium name="The Broad Institute Genome Sequencing Center for Infectious Disease"/>
            <person name="Wu L."/>
            <person name="Ma J."/>
        </authorList>
    </citation>
    <scope>NUCLEOTIDE SEQUENCE [LARGE SCALE GENOMIC DNA]</scope>
    <source>
        <strain evidence="4">JCM 17927</strain>
    </source>
</reference>
<dbReference type="EMBL" id="BAABHD010000028">
    <property type="protein sequence ID" value="GAA4456599.1"/>
    <property type="molecule type" value="Genomic_DNA"/>
</dbReference>
<evidence type="ECO:0000313" key="4">
    <source>
        <dbReference type="Proteomes" id="UP001501175"/>
    </source>
</evidence>
<dbReference type="RefSeq" id="WP_345244152.1">
    <property type="nucleotide sequence ID" value="NZ_BAABHD010000028.1"/>
</dbReference>
<keyword evidence="1" id="KW-0732">Signal</keyword>
<dbReference type="SUPFAM" id="SSF49452">
    <property type="entry name" value="Starch-binding domain-like"/>
    <property type="match status" value="1"/>
</dbReference>
<feature type="domain" description="SbsA Ig-like" evidence="2">
    <location>
        <begin position="10"/>
        <end position="109"/>
    </location>
</feature>
<dbReference type="InterPro" id="IPR013784">
    <property type="entry name" value="Carb-bd-like_fold"/>
</dbReference>
<protein>
    <submittedName>
        <fullName evidence="3">Ig-like domain-containing protein</fullName>
    </submittedName>
</protein>
<sequence>MAQPPGGKKDSLAPVLLKSIPESKQTNFKGREIELFFNEYISVENLPQKVIVTPGTGLTFNYKIRPTSVYLKFNEPFKDNTTYTVSFTDAIKDATERNPATNLKLVFSTGTQLDSLSVSGKVTDLKTGKVVADALVGLYAVRDTLNALKEKPIYYSKTDTSGNFLMENIRAGGYELLAFNDANNNFLFNQQNERIGFLKDSINLTGNINGVELQLFSQNNSPAKISRTESRQDSYGITLDKGIERYQVNFRRKEDSIPSILASANQIKFFRNRATPDTIGVVLTVVDSIGTSTDLKQTLSFRDRSRRDKAEPFTAVSEPPQNDAVEKTFNWTLTFTKPVGRINKQLITILSDSTSSEEFDEGKIQWSNGQSMLSYPINSSARKDIRISLEEGAFMSVLEDSLKKTVFTYRILNPEDFGLLKGQVVSNAPNYIVELVNESGKVISREVNSKTYTFRNVRPGRYRLRLVIDRNNNGRWDTGNYQLKQEAEPIIYYPSIIQAKADFQFEGVDLEYSEKVNSK</sequence>
<accession>A0ABP8MV07</accession>
<name>A0ABP8MV07_9BACT</name>
<evidence type="ECO:0000256" key="1">
    <source>
        <dbReference type="ARBA" id="ARBA00022729"/>
    </source>
</evidence>
<evidence type="ECO:0000259" key="2">
    <source>
        <dbReference type="Pfam" id="PF13205"/>
    </source>
</evidence>
<keyword evidence="4" id="KW-1185">Reference proteome</keyword>
<dbReference type="Proteomes" id="UP001501175">
    <property type="component" value="Unassembled WGS sequence"/>
</dbReference>
<proteinExistence type="predicted"/>
<dbReference type="Pfam" id="PF13205">
    <property type="entry name" value="Big_5"/>
    <property type="match status" value="1"/>
</dbReference>